<keyword evidence="1" id="KW-0812">Transmembrane</keyword>
<reference evidence="2 3" key="1">
    <citation type="submission" date="2016-09" db="EMBL/GenBank/DDBJ databases">
        <title>Vagococcus teuberi sp. nov., isolated from the Malian artisanal sour milk fene.</title>
        <authorList>
            <person name="Wullschleger S."/>
            <person name="Seifert C."/>
            <person name="Baumgartner S."/>
            <person name="Lacroix C."/>
            <person name="Bonfoh B."/>
            <person name="Stevens M.J."/>
            <person name="Meile L."/>
        </authorList>
    </citation>
    <scope>NUCLEOTIDE SEQUENCE [LARGE SCALE GENOMIC DNA]</scope>
    <source>
        <strain evidence="2 3">DSM 21459</strain>
    </source>
</reference>
<dbReference type="KEGG" id="vte:BHY08_03240"/>
<keyword evidence="1" id="KW-0472">Membrane</keyword>
<dbReference type="Proteomes" id="UP000191200">
    <property type="component" value="Chromosome"/>
</dbReference>
<dbReference type="EMBL" id="CP017267">
    <property type="protein sequence ID" value="APB30932.1"/>
    <property type="molecule type" value="Genomic_DNA"/>
</dbReference>
<protein>
    <recommendedName>
        <fullName evidence="4">DUF2273 domain-containing protein</fullName>
    </recommendedName>
</protein>
<gene>
    <name evidence="2" type="ORF">BHY08_03240</name>
</gene>
<evidence type="ECO:0000256" key="1">
    <source>
        <dbReference type="SAM" id="Phobius"/>
    </source>
</evidence>
<name>A0A1J0A4R5_9ENTE</name>
<evidence type="ECO:0000313" key="3">
    <source>
        <dbReference type="Proteomes" id="UP000191200"/>
    </source>
</evidence>
<organism evidence="2 3">
    <name type="scientific">Vagococcus teuberi</name>
    <dbReference type="NCBI Taxonomy" id="519472"/>
    <lineage>
        <taxon>Bacteria</taxon>
        <taxon>Bacillati</taxon>
        <taxon>Bacillota</taxon>
        <taxon>Bacilli</taxon>
        <taxon>Lactobacillales</taxon>
        <taxon>Enterococcaceae</taxon>
        <taxon>Vagococcus</taxon>
    </lineage>
</organism>
<proteinExistence type="predicted"/>
<dbReference type="AlphaFoldDB" id="A0A1J0A4R5"/>
<dbReference type="RefSeq" id="WP_071456510.1">
    <property type="nucleotide sequence ID" value="NZ_CABJEN010000003.1"/>
</dbReference>
<sequence>MFAIRRYALILIVLIIGIILGTLGLDVALIILTPLVLLWLMLWDEKSYKRSQQKNHHLSYKK</sequence>
<evidence type="ECO:0008006" key="4">
    <source>
        <dbReference type="Google" id="ProtNLM"/>
    </source>
</evidence>
<accession>A0A1J0A4R5</accession>
<keyword evidence="3" id="KW-1185">Reference proteome</keyword>
<dbReference type="STRING" id="519472.BHY08_03240"/>
<evidence type="ECO:0000313" key="2">
    <source>
        <dbReference type="EMBL" id="APB30932.1"/>
    </source>
</evidence>
<feature type="transmembrane region" description="Helical" evidence="1">
    <location>
        <begin position="7"/>
        <end position="40"/>
    </location>
</feature>
<keyword evidence="1" id="KW-1133">Transmembrane helix</keyword>